<reference evidence="3" key="1">
    <citation type="journal article" date="2010" name="Nature">
        <title>The Amphimedon queenslandica genome and the evolution of animal complexity.</title>
        <authorList>
            <person name="Srivastava M."/>
            <person name="Simakov O."/>
            <person name="Chapman J."/>
            <person name="Fahey B."/>
            <person name="Gauthier M.E."/>
            <person name="Mitros T."/>
            <person name="Richards G.S."/>
            <person name="Conaco C."/>
            <person name="Dacre M."/>
            <person name="Hellsten U."/>
            <person name="Larroux C."/>
            <person name="Putnam N.H."/>
            <person name="Stanke M."/>
            <person name="Adamska M."/>
            <person name="Darling A."/>
            <person name="Degnan S.M."/>
            <person name="Oakley T.H."/>
            <person name="Plachetzki D.C."/>
            <person name="Zhai Y."/>
            <person name="Adamski M."/>
            <person name="Calcino A."/>
            <person name="Cummins S.F."/>
            <person name="Goodstein D.M."/>
            <person name="Harris C."/>
            <person name="Jackson D.J."/>
            <person name="Leys S.P."/>
            <person name="Shu S."/>
            <person name="Woodcroft B.J."/>
            <person name="Vervoort M."/>
            <person name="Kosik K.S."/>
            <person name="Manning G."/>
            <person name="Degnan B.M."/>
            <person name="Rokhsar D.S."/>
        </authorList>
    </citation>
    <scope>NUCLEOTIDE SEQUENCE [LARGE SCALE GENOMIC DNA]</scope>
</reference>
<evidence type="ECO:0000313" key="3">
    <source>
        <dbReference type="Proteomes" id="UP000007879"/>
    </source>
</evidence>
<dbReference type="InParanoid" id="A0A1X7UK91"/>
<feature type="domain" description="Transposable element P transposase-like RNase H" evidence="1">
    <location>
        <begin position="172"/>
        <end position="302"/>
    </location>
</feature>
<dbReference type="EnsemblMetazoa" id="XM_019998062.1">
    <property type="protein sequence ID" value="XP_019853621.1"/>
    <property type="gene ID" value="LOC109582964"/>
</dbReference>
<dbReference type="Proteomes" id="UP000007879">
    <property type="component" value="Unassembled WGS sequence"/>
</dbReference>
<dbReference type="KEGG" id="aqu:109582964"/>
<gene>
    <name evidence="2" type="primary">109582964</name>
</gene>
<evidence type="ECO:0000259" key="1">
    <source>
        <dbReference type="Pfam" id="PF21787"/>
    </source>
</evidence>
<sequence length="405" mass="46099">MSPQSQAMRKQNIKIDRGSSTRILTRHEGNTVVLDSEQDEEMALIHNVINEQCSKDLEDVISEGEKHGVSDKLRAVWANDKRTMRSDFVKDQKKNCTGQRNNRWSYVTIRMALAVFSRSPAAYEALKSFNILQLPSRSTLQAYTGAFLHDAGSSSDSISEQLAQFILHDAERVKKGCKPSMKAGALIFDEVKVIGRLLWNSRSQKIIGLSMTREDLATLADVYQELKDESNQQTSYIMQFLWRDLTSDFDIIGPYYTSCTSFKNKFVYSCVIETIKLFHLHELTTLLLVCDGASSNLTMLKATHGHFGVYSISNEGDDPFTVQPVMINPFDPPNLIYWLICPTHQLKNMINALFSSKSEGTKEFIQQEVSFGWKSILDLWERECRRISSGETRMVPKLKEVHIIT</sequence>
<organism evidence="2">
    <name type="scientific">Amphimedon queenslandica</name>
    <name type="common">Sponge</name>
    <dbReference type="NCBI Taxonomy" id="400682"/>
    <lineage>
        <taxon>Eukaryota</taxon>
        <taxon>Metazoa</taxon>
        <taxon>Porifera</taxon>
        <taxon>Demospongiae</taxon>
        <taxon>Heteroscleromorpha</taxon>
        <taxon>Haplosclerida</taxon>
        <taxon>Niphatidae</taxon>
        <taxon>Amphimedon</taxon>
    </lineage>
</organism>
<protein>
    <recommendedName>
        <fullName evidence="1">Transposable element P transposase-like RNase H domain-containing protein</fullName>
    </recommendedName>
</protein>
<dbReference type="Pfam" id="PF21787">
    <property type="entry name" value="TNP-like_RNaseH_N"/>
    <property type="match status" value="1"/>
</dbReference>
<reference evidence="2" key="2">
    <citation type="submission" date="2017-05" db="UniProtKB">
        <authorList>
            <consortium name="EnsemblMetazoa"/>
        </authorList>
    </citation>
    <scope>IDENTIFICATION</scope>
</reference>
<name>A0A1X7UK91_AMPQE</name>
<dbReference type="AlphaFoldDB" id="A0A1X7UK91"/>
<proteinExistence type="predicted"/>
<evidence type="ECO:0000313" key="2">
    <source>
        <dbReference type="EnsemblMetazoa" id="Aqu2.1.28395_001"/>
    </source>
</evidence>
<dbReference type="InterPro" id="IPR048365">
    <property type="entry name" value="TNP-like_RNaseH_N"/>
</dbReference>
<dbReference type="EnsemblMetazoa" id="XM_019998063.1">
    <property type="protein sequence ID" value="XP_019853622.1"/>
    <property type="gene ID" value="LOC109582964"/>
</dbReference>
<dbReference type="EnsemblMetazoa" id="Aqu2.1.28395_001">
    <property type="protein sequence ID" value="Aqu2.1.28395_001"/>
    <property type="gene ID" value="Aqu2.1.28395"/>
</dbReference>
<keyword evidence="3" id="KW-1185">Reference proteome</keyword>
<accession>A0A1X7UK91</accession>
<dbReference type="OrthoDB" id="5979814at2759"/>